<sequence length="268" mass="31422">MAVVPSLNDIRLITPVLEDILKLDVYNYALSFLRRRFAYVFNQLNVKSVDSFIEEIRKGNLVDDFLFHFQVSDTEMFRDPSFWRTLKNKVLPRYNAENLNIWIPDLASSHELCSLVVILKEDNLIESTQIYCSSPSLKIIEEVQKGCMLTKTLEVSKQNFKRLELQTSFEDYFVSEVGITKIDSSLFKNVKFINKSFFHQGPEENADIVLFRNRMIYYNSKLQNKAEDEILKYIKKDGFLAIGIKERICNNNVDLCHAYDHNEQIYQV</sequence>
<reference evidence="2" key="1">
    <citation type="submission" date="2022-10" db="EMBL/GenBank/DDBJ databases">
        <authorList>
            <person name="Yu W.X."/>
        </authorList>
    </citation>
    <scope>NUCLEOTIDE SEQUENCE</scope>
    <source>
        <strain evidence="2">AAT</strain>
    </source>
</reference>
<dbReference type="InterPro" id="IPR050903">
    <property type="entry name" value="Bact_Chemotaxis_MeTrfase"/>
</dbReference>
<evidence type="ECO:0000259" key="1">
    <source>
        <dbReference type="PROSITE" id="PS50123"/>
    </source>
</evidence>
<dbReference type="SUPFAM" id="SSF53335">
    <property type="entry name" value="S-adenosyl-L-methionine-dependent methyltransferases"/>
    <property type="match status" value="1"/>
</dbReference>
<dbReference type="PROSITE" id="PS50123">
    <property type="entry name" value="CHER"/>
    <property type="match status" value="1"/>
</dbReference>
<dbReference type="GO" id="GO:0008757">
    <property type="term" value="F:S-adenosylmethionine-dependent methyltransferase activity"/>
    <property type="evidence" value="ECO:0007669"/>
    <property type="project" value="InterPro"/>
</dbReference>
<dbReference type="EMBL" id="JAPDPJ010000001">
    <property type="protein sequence ID" value="MCW3785129.1"/>
    <property type="molecule type" value="Genomic_DNA"/>
</dbReference>
<dbReference type="InterPro" id="IPR000780">
    <property type="entry name" value="CheR_MeTrfase"/>
</dbReference>
<accession>A0AAE3M0V6</accession>
<dbReference type="RefSeq" id="WP_301188700.1">
    <property type="nucleotide sequence ID" value="NZ_JAPDPJ010000001.1"/>
</dbReference>
<dbReference type="InterPro" id="IPR022642">
    <property type="entry name" value="CheR_C"/>
</dbReference>
<gene>
    <name evidence="2" type="ORF">OM075_01555</name>
</gene>
<dbReference type="SMART" id="SM00138">
    <property type="entry name" value="MeTrc"/>
    <property type="match status" value="1"/>
</dbReference>
<dbReference type="Pfam" id="PF01739">
    <property type="entry name" value="CheR"/>
    <property type="match status" value="1"/>
</dbReference>
<dbReference type="PRINTS" id="PR00996">
    <property type="entry name" value="CHERMTFRASE"/>
</dbReference>
<protein>
    <recommendedName>
        <fullName evidence="1">CheR-type methyltransferase domain-containing protein</fullName>
    </recommendedName>
</protein>
<evidence type="ECO:0000313" key="3">
    <source>
        <dbReference type="Proteomes" id="UP001209229"/>
    </source>
</evidence>
<proteinExistence type="predicted"/>
<dbReference type="Gene3D" id="3.40.50.150">
    <property type="entry name" value="Vaccinia Virus protein VP39"/>
    <property type="match status" value="1"/>
</dbReference>
<dbReference type="PANTHER" id="PTHR24422:SF8">
    <property type="entry name" value="CHEMOTAXIS PROTEIN"/>
    <property type="match status" value="1"/>
</dbReference>
<organism evidence="2 3">
    <name type="scientific">Plebeiibacterium sediminum</name>
    <dbReference type="NCBI Taxonomy" id="2992112"/>
    <lineage>
        <taxon>Bacteria</taxon>
        <taxon>Pseudomonadati</taxon>
        <taxon>Bacteroidota</taxon>
        <taxon>Bacteroidia</taxon>
        <taxon>Marinilabiliales</taxon>
        <taxon>Marinilabiliaceae</taxon>
        <taxon>Plebeiibacterium</taxon>
    </lineage>
</organism>
<evidence type="ECO:0000313" key="2">
    <source>
        <dbReference type="EMBL" id="MCW3785129.1"/>
    </source>
</evidence>
<dbReference type="InterPro" id="IPR029063">
    <property type="entry name" value="SAM-dependent_MTases_sf"/>
</dbReference>
<dbReference type="AlphaFoldDB" id="A0AAE3M0V6"/>
<name>A0AAE3M0V6_9BACT</name>
<feature type="domain" description="CheR-type methyltransferase" evidence="1">
    <location>
        <begin position="1"/>
        <end position="248"/>
    </location>
</feature>
<keyword evidence="3" id="KW-1185">Reference proteome</keyword>
<dbReference type="PANTHER" id="PTHR24422">
    <property type="entry name" value="CHEMOTAXIS PROTEIN METHYLTRANSFERASE"/>
    <property type="match status" value="1"/>
</dbReference>
<comment type="caution">
    <text evidence="2">The sequence shown here is derived from an EMBL/GenBank/DDBJ whole genome shotgun (WGS) entry which is preliminary data.</text>
</comment>
<dbReference type="Proteomes" id="UP001209229">
    <property type="component" value="Unassembled WGS sequence"/>
</dbReference>